<dbReference type="InterPro" id="IPR029779">
    <property type="entry name" value="Rmp24-like"/>
</dbReference>
<protein>
    <recommendedName>
        <fullName evidence="5">CR021 protein</fullName>
    </recommendedName>
</protein>
<feature type="region of interest" description="Disordered" evidence="2">
    <location>
        <begin position="119"/>
        <end position="191"/>
    </location>
</feature>
<reference evidence="3 4" key="1">
    <citation type="journal article" date="2008" name="Nature">
        <title>Genome analysis of the platypus reveals unique signatures of evolution.</title>
        <authorList>
            <person name="Warren W.C."/>
            <person name="Hillier L.W."/>
            <person name="Marshall Graves J.A."/>
            <person name="Birney E."/>
            <person name="Ponting C.P."/>
            <person name="Grutzner F."/>
            <person name="Belov K."/>
            <person name="Miller W."/>
            <person name="Clarke L."/>
            <person name="Chinwalla A.T."/>
            <person name="Yang S.P."/>
            <person name="Heger A."/>
            <person name="Locke D.P."/>
            <person name="Miethke P."/>
            <person name="Waters P.D."/>
            <person name="Veyrunes F."/>
            <person name="Fulton L."/>
            <person name="Fulton B."/>
            <person name="Graves T."/>
            <person name="Wallis J."/>
            <person name="Puente X.S."/>
            <person name="Lopez-Otin C."/>
            <person name="Ordonez G.R."/>
            <person name="Eichler E.E."/>
            <person name="Chen L."/>
            <person name="Cheng Z."/>
            <person name="Deakin J.E."/>
            <person name="Alsop A."/>
            <person name="Thompson K."/>
            <person name="Kirby P."/>
            <person name="Papenfuss A.T."/>
            <person name="Wakefield M.J."/>
            <person name="Olender T."/>
            <person name="Lancet D."/>
            <person name="Huttley G.A."/>
            <person name="Smit A.F."/>
            <person name="Pask A."/>
            <person name="Temple-Smith P."/>
            <person name="Batzer M.A."/>
            <person name="Walker J.A."/>
            <person name="Konkel M.K."/>
            <person name="Harris R.S."/>
            <person name="Whittington C.M."/>
            <person name="Wong E.S."/>
            <person name="Gemmell N.J."/>
            <person name="Buschiazzo E."/>
            <person name="Vargas Jentzsch I.M."/>
            <person name="Merkel A."/>
            <person name="Schmitz J."/>
            <person name="Zemann A."/>
            <person name="Churakov G."/>
            <person name="Kriegs J.O."/>
            <person name="Brosius J."/>
            <person name="Murchison E.P."/>
            <person name="Sachidanandam R."/>
            <person name="Smith C."/>
            <person name="Hannon G.J."/>
            <person name="Tsend-Ayush E."/>
            <person name="McMillan D."/>
            <person name="Attenborough R."/>
            <person name="Rens W."/>
            <person name="Ferguson-Smith M."/>
            <person name="Lefevre C.M."/>
            <person name="Sharp J.A."/>
            <person name="Nicholas K.R."/>
            <person name="Ray D.A."/>
            <person name="Kube M."/>
            <person name="Reinhardt R."/>
            <person name="Pringle T.H."/>
            <person name="Taylor J."/>
            <person name="Jones R.C."/>
            <person name="Nixon B."/>
            <person name="Dacheux J.L."/>
            <person name="Niwa H."/>
            <person name="Sekita Y."/>
            <person name="Huang X."/>
            <person name="Stark A."/>
            <person name="Kheradpour P."/>
            <person name="Kellis M."/>
            <person name="Flicek P."/>
            <person name="Chen Y."/>
            <person name="Webber C."/>
            <person name="Hardison R."/>
            <person name="Nelson J."/>
            <person name="Hallsworth-Pepin K."/>
            <person name="Delehaunty K."/>
            <person name="Markovic C."/>
            <person name="Minx P."/>
            <person name="Feng Y."/>
            <person name="Kremitzki C."/>
            <person name="Mitreva M."/>
            <person name="Glasscock J."/>
            <person name="Wylie T."/>
            <person name="Wohldmann P."/>
            <person name="Thiru P."/>
            <person name="Nhan M.N."/>
            <person name="Pohl C.S."/>
            <person name="Smith S.M."/>
            <person name="Hou S."/>
            <person name="Nefedov M."/>
            <person name="de Jong P.J."/>
            <person name="Renfree M.B."/>
            <person name="Mardis E.R."/>
            <person name="Wilson R.K."/>
        </authorList>
    </citation>
    <scope>NUCLEOTIDE SEQUENCE [LARGE SCALE GENOMIC DNA]</scope>
    <source>
        <strain evidence="3 4">Glennie</strain>
    </source>
</reference>
<dbReference type="AlphaFoldDB" id="F7ERW9"/>
<reference evidence="3" key="3">
    <citation type="submission" date="2025-09" db="UniProtKB">
        <authorList>
            <consortium name="Ensembl"/>
        </authorList>
    </citation>
    <scope>IDENTIFICATION</scope>
    <source>
        <strain evidence="3">Glennie</strain>
    </source>
</reference>
<proteinExistence type="inferred from homology"/>
<dbReference type="InParanoid" id="F7ERW9"/>
<dbReference type="Bgee" id="ENSOANG00000001745">
    <property type="expression patterns" value="Expressed in fibroblast and 7 other cell types or tissues"/>
</dbReference>
<dbReference type="Proteomes" id="UP000002279">
    <property type="component" value="Chromosome X3"/>
</dbReference>
<dbReference type="GeneID" id="100081958"/>
<dbReference type="OMA" id="HKGVNRD"/>
<evidence type="ECO:0000313" key="4">
    <source>
        <dbReference type="Proteomes" id="UP000002279"/>
    </source>
</evidence>
<keyword evidence="4" id="KW-1185">Reference proteome</keyword>
<dbReference type="Ensembl" id="ENSOANT00000002782.3">
    <property type="protein sequence ID" value="ENSOANP00000002781.3"/>
    <property type="gene ID" value="ENSOANG00000001745.4"/>
</dbReference>
<name>F7ERW9_ORNAN</name>
<dbReference type="FunCoup" id="F7ERW9">
    <property type="interactions" value="993"/>
</dbReference>
<gene>
    <name evidence="3" type="primary">CX3H18orf21</name>
</gene>
<feature type="compositionally biased region" description="Polar residues" evidence="2">
    <location>
        <begin position="147"/>
        <end position="166"/>
    </location>
</feature>
<evidence type="ECO:0000313" key="3">
    <source>
        <dbReference type="Ensembl" id="ENSOANP00000002781.3"/>
    </source>
</evidence>
<accession>F7ERW9</accession>
<dbReference type="Pfam" id="PF15719">
    <property type="entry name" value="Rmp24-like"/>
    <property type="match status" value="1"/>
</dbReference>
<dbReference type="KEGG" id="oaa:100081958"/>
<dbReference type="HOGENOM" id="CLU_110760_0_0_1"/>
<dbReference type="PANTHER" id="PTHR31402:SF2">
    <property type="entry name" value="UPF0711 PROTEIN C18ORF21"/>
    <property type="match status" value="1"/>
</dbReference>
<evidence type="ECO:0000256" key="1">
    <source>
        <dbReference type="ARBA" id="ARBA00006160"/>
    </source>
</evidence>
<dbReference type="RefSeq" id="XP_007653714.2">
    <property type="nucleotide sequence ID" value="XM_007655524.2"/>
</dbReference>
<evidence type="ECO:0000256" key="2">
    <source>
        <dbReference type="SAM" id="MobiDB-lite"/>
    </source>
</evidence>
<comment type="similarity">
    <text evidence="1">Belongs to the UPF0711 family.</text>
</comment>
<dbReference type="CTD" id="83608"/>
<sequence length="222" mass="24963">MGKEQFLQVAARGLRAACPAQARYLMWTYSVSHADKKKSKDVCPYCFQFLVLGAYRVRLKPKPKITPRLRKLLKREADGTRMLSFKQRKMLSRYKNSQSTLLITCPSCNGTIRQKGTSRSFLEALPGSRNTPKTRPGKKVPDGKTVKSASKTNYSFSHNPSNSKGSSLALPFRSSSGRSTSISSSKDHNKKKQYFSQLKMLLKSEEAPKKGKGDFRNFLLSL</sequence>
<dbReference type="GeneTree" id="ENSGT00390000013383"/>
<dbReference type="PANTHER" id="PTHR31402">
    <property type="entry name" value="UPF0711 PROTEIN C18ORF21"/>
    <property type="match status" value="1"/>
</dbReference>
<reference evidence="3" key="2">
    <citation type="submission" date="2025-08" db="UniProtKB">
        <authorList>
            <consortium name="Ensembl"/>
        </authorList>
    </citation>
    <scope>IDENTIFICATION</scope>
    <source>
        <strain evidence="3">Glennie</strain>
    </source>
</reference>
<dbReference type="STRING" id="9258.ENSOANP00000002781"/>
<organism evidence="3 4">
    <name type="scientific">Ornithorhynchus anatinus</name>
    <name type="common">Duckbill platypus</name>
    <dbReference type="NCBI Taxonomy" id="9258"/>
    <lineage>
        <taxon>Eukaryota</taxon>
        <taxon>Metazoa</taxon>
        <taxon>Chordata</taxon>
        <taxon>Craniata</taxon>
        <taxon>Vertebrata</taxon>
        <taxon>Euteleostomi</taxon>
        <taxon>Mammalia</taxon>
        <taxon>Monotremata</taxon>
        <taxon>Ornithorhynchidae</taxon>
        <taxon>Ornithorhynchus</taxon>
    </lineage>
</organism>
<feature type="compositionally biased region" description="Low complexity" evidence="2">
    <location>
        <begin position="174"/>
        <end position="184"/>
    </location>
</feature>
<dbReference type="eggNOG" id="ENOG502S2A1">
    <property type="taxonomic scope" value="Eukaryota"/>
</dbReference>
<evidence type="ECO:0008006" key="5">
    <source>
        <dbReference type="Google" id="ProtNLM"/>
    </source>
</evidence>
<dbReference type="OrthoDB" id="10049098at2759"/>